<reference evidence="1" key="1">
    <citation type="submission" date="2021-01" db="EMBL/GenBank/DDBJ databases">
        <authorList>
            <person name="Corre E."/>
            <person name="Pelletier E."/>
            <person name="Niang G."/>
            <person name="Scheremetjew M."/>
            <person name="Finn R."/>
            <person name="Kale V."/>
            <person name="Holt S."/>
            <person name="Cochrane G."/>
            <person name="Meng A."/>
            <person name="Brown T."/>
            <person name="Cohen L."/>
        </authorList>
    </citation>
    <scope>NUCLEOTIDE SEQUENCE</scope>
    <source>
        <strain evidence="1">CCMP1594</strain>
    </source>
</reference>
<dbReference type="AlphaFoldDB" id="A0A7S4GGN8"/>
<evidence type="ECO:0000313" key="1">
    <source>
        <dbReference type="EMBL" id="CAE0836550.1"/>
    </source>
</evidence>
<protein>
    <submittedName>
        <fullName evidence="1">Uncharacterized protein</fullName>
    </submittedName>
</protein>
<name>A0A7S4GGN8_9EUGL</name>
<accession>A0A7S4GGN8</accession>
<organism evidence="1">
    <name type="scientific">Eutreptiella gymnastica</name>
    <dbReference type="NCBI Taxonomy" id="73025"/>
    <lineage>
        <taxon>Eukaryota</taxon>
        <taxon>Discoba</taxon>
        <taxon>Euglenozoa</taxon>
        <taxon>Euglenida</taxon>
        <taxon>Spirocuta</taxon>
        <taxon>Euglenophyceae</taxon>
        <taxon>Eutreptiales</taxon>
        <taxon>Eutreptiaceae</taxon>
        <taxon>Eutreptiella</taxon>
    </lineage>
</organism>
<sequence length="126" mass="13404">MFMWGPPFVRLGSYAYSRDGAGVGLVAGGLAEPSLGSLWYRDISCLMRTLSSNGGVEGPSEAVRAIMGPFYSRPMDTAVVVPCACDTLGHDELQGPKPACTGKEGPRCGVRGKCRRAPVRTQIIVR</sequence>
<proteinExistence type="predicted"/>
<dbReference type="EMBL" id="HBJA01139128">
    <property type="protein sequence ID" value="CAE0836550.1"/>
    <property type="molecule type" value="Transcribed_RNA"/>
</dbReference>
<gene>
    <name evidence="1" type="ORF">EGYM00163_LOCUS47914</name>
</gene>